<dbReference type="RefSeq" id="WP_205158539.1">
    <property type="nucleotide sequence ID" value="NZ_JAFEUM010000004.1"/>
</dbReference>
<reference evidence="9 10" key="1">
    <citation type="submission" date="2021-02" db="EMBL/GenBank/DDBJ databases">
        <authorList>
            <person name="Park J.-S."/>
        </authorList>
    </citation>
    <scope>NUCLEOTIDE SEQUENCE [LARGE SCALE GENOMIC DNA]</scope>
    <source>
        <strain evidence="9 10">188UL20-2</strain>
    </source>
</reference>
<keyword evidence="10" id="KW-1185">Reference proteome</keyword>
<evidence type="ECO:0000313" key="10">
    <source>
        <dbReference type="Proteomes" id="UP000809621"/>
    </source>
</evidence>
<keyword evidence="5" id="KW-0862">Zinc</keyword>
<organism evidence="9 10">
    <name type="scientific">Vibrio ulleungensis</name>
    <dbReference type="NCBI Taxonomy" id="2807619"/>
    <lineage>
        <taxon>Bacteria</taxon>
        <taxon>Pseudomonadati</taxon>
        <taxon>Pseudomonadota</taxon>
        <taxon>Gammaproteobacteria</taxon>
        <taxon>Vibrionales</taxon>
        <taxon>Vibrionaceae</taxon>
        <taxon>Vibrio</taxon>
    </lineage>
</organism>
<gene>
    <name evidence="9" type="ORF">JQC93_11270</name>
</gene>
<evidence type="ECO:0000256" key="7">
    <source>
        <dbReference type="SAM" id="SignalP"/>
    </source>
</evidence>
<evidence type="ECO:0000259" key="8">
    <source>
        <dbReference type="Pfam" id="PF01435"/>
    </source>
</evidence>
<dbReference type="InterPro" id="IPR051156">
    <property type="entry name" value="Mito/Outer_Membr_Metalloprot"/>
</dbReference>
<dbReference type="CDD" id="cd07333">
    <property type="entry name" value="M48C_bepA_like"/>
    <property type="match status" value="1"/>
</dbReference>
<protein>
    <submittedName>
        <fullName evidence="9">M48 family metalloprotease</fullName>
    </submittedName>
</protein>
<name>A0ABS2HKC4_9VIBR</name>
<keyword evidence="2" id="KW-0645">Protease</keyword>
<evidence type="ECO:0000256" key="5">
    <source>
        <dbReference type="ARBA" id="ARBA00022833"/>
    </source>
</evidence>
<comment type="cofactor">
    <cofactor evidence="1">
        <name>Zn(2+)</name>
        <dbReference type="ChEBI" id="CHEBI:29105"/>
    </cofactor>
</comment>
<dbReference type="PANTHER" id="PTHR22726:SF1">
    <property type="entry name" value="METALLOENDOPEPTIDASE OMA1, MITOCHONDRIAL"/>
    <property type="match status" value="1"/>
</dbReference>
<keyword evidence="7" id="KW-0732">Signal</keyword>
<dbReference type="GO" id="GO:0008237">
    <property type="term" value="F:metallopeptidase activity"/>
    <property type="evidence" value="ECO:0007669"/>
    <property type="project" value="UniProtKB-KW"/>
</dbReference>
<proteinExistence type="predicted"/>
<dbReference type="Pfam" id="PF01435">
    <property type="entry name" value="Peptidase_M48"/>
    <property type="match status" value="1"/>
</dbReference>
<dbReference type="PANTHER" id="PTHR22726">
    <property type="entry name" value="METALLOENDOPEPTIDASE OMA1"/>
    <property type="match status" value="1"/>
</dbReference>
<keyword evidence="3" id="KW-0479">Metal-binding</keyword>
<sequence length="476" mass="52595">MNRSSSLYSRSLALSAVIVALAGCSVSPEYDKEIGAKNSKVVEIQMGLYDLDTLQTYVSAVGQRLVSHLGEQPFEFEFHVVDDPMPNAFALPGGYIYITRGLLMLMNTEDELAGVLGHEISHVTQRHSVKQMQSSVVPGLLEVPGNIVGVVSSDLGDLINAPISTSNQLFLAGYSRSHETEADTLGATLAAKAGYKPAAMGDVLTRMNTSIEYITEESIEKSYFDSHPYTPERVENLNQMKGKLTITPSLPIDAAFPQPLDGMTVGENPDKGVFIEQQFIHPTLKFVIDFPDEWTTVNQPLSVGAFEDKQQGLVVLSGVGNKYDAKQNADRFKFAIEDRYNMEVKVTPTTLSDGKVGYLTTLKSDDEDTTNYFNQMWLDHNEGTYRVASLATESLQESVLDSMNSFRAISQQDYDKLTLKSLKVVDVEPSDSLEALNKQYSSHIDLALFKIINGIEEHSDTTKMPKVKVVVEQSYQ</sequence>
<keyword evidence="4" id="KW-0378">Hydrolase</keyword>
<keyword evidence="6 9" id="KW-0482">Metalloprotease</keyword>
<dbReference type="PROSITE" id="PS51257">
    <property type="entry name" value="PROKAR_LIPOPROTEIN"/>
    <property type="match status" value="1"/>
</dbReference>
<evidence type="ECO:0000256" key="1">
    <source>
        <dbReference type="ARBA" id="ARBA00001947"/>
    </source>
</evidence>
<dbReference type="Gene3D" id="3.30.2010.10">
    <property type="entry name" value="Metalloproteases ('zincins'), catalytic domain"/>
    <property type="match status" value="1"/>
</dbReference>
<feature type="signal peptide" evidence="7">
    <location>
        <begin position="1"/>
        <end position="22"/>
    </location>
</feature>
<evidence type="ECO:0000256" key="2">
    <source>
        <dbReference type="ARBA" id="ARBA00022670"/>
    </source>
</evidence>
<feature type="chain" id="PRO_5045362936" evidence="7">
    <location>
        <begin position="23"/>
        <end position="476"/>
    </location>
</feature>
<evidence type="ECO:0000313" key="9">
    <source>
        <dbReference type="EMBL" id="MBM7036982.1"/>
    </source>
</evidence>
<evidence type="ECO:0000256" key="4">
    <source>
        <dbReference type="ARBA" id="ARBA00022801"/>
    </source>
</evidence>
<comment type="caution">
    <text evidence="9">The sequence shown here is derived from an EMBL/GenBank/DDBJ whole genome shotgun (WGS) entry which is preliminary data.</text>
</comment>
<evidence type="ECO:0000256" key="6">
    <source>
        <dbReference type="ARBA" id="ARBA00023049"/>
    </source>
</evidence>
<dbReference type="InterPro" id="IPR001915">
    <property type="entry name" value="Peptidase_M48"/>
</dbReference>
<accession>A0ABS2HKC4</accession>
<evidence type="ECO:0000256" key="3">
    <source>
        <dbReference type="ARBA" id="ARBA00022723"/>
    </source>
</evidence>
<dbReference type="Proteomes" id="UP000809621">
    <property type="component" value="Unassembled WGS sequence"/>
</dbReference>
<dbReference type="EMBL" id="JAFEUM010000004">
    <property type="protein sequence ID" value="MBM7036982.1"/>
    <property type="molecule type" value="Genomic_DNA"/>
</dbReference>
<feature type="domain" description="Peptidase M48" evidence="8">
    <location>
        <begin position="55"/>
        <end position="240"/>
    </location>
</feature>